<sequence length="148" mass="16873">MKPIGNPLTIFQLEVRYNETDLMGVVYHSNYFSWFHLAREQLMKAAGARVAETEHRGIHLPVIEACCHYRAAAKYGDRLEIRVFVHPKSLALRPHFNYEIQKEGIGRAIAYGQTKHVWSNHQGQLLTGLPEAYQSLGSCFDGRNSTCK</sequence>
<reference evidence="3 4" key="1">
    <citation type="journal article" date="2016" name="Nat. Commun.">
        <title>Thousands of microbial genomes shed light on interconnected biogeochemical processes in an aquifer system.</title>
        <authorList>
            <person name="Anantharaman K."/>
            <person name="Brown C.T."/>
            <person name="Hug L.A."/>
            <person name="Sharon I."/>
            <person name="Castelle C.J."/>
            <person name="Probst A.J."/>
            <person name="Thomas B.C."/>
            <person name="Singh A."/>
            <person name="Wilkins M.J."/>
            <person name="Karaoz U."/>
            <person name="Brodie E.L."/>
            <person name="Williams K.H."/>
            <person name="Hubbard S.S."/>
            <person name="Banfield J.F."/>
        </authorList>
    </citation>
    <scope>NUCLEOTIDE SEQUENCE [LARGE SCALE GENOMIC DNA]</scope>
</reference>
<dbReference type="AlphaFoldDB" id="A0A1F6GX26"/>
<comment type="similarity">
    <text evidence="1">Belongs to the 4-hydroxybenzoyl-CoA thioesterase family.</text>
</comment>
<evidence type="ECO:0008006" key="5">
    <source>
        <dbReference type="Google" id="ProtNLM"/>
    </source>
</evidence>
<proteinExistence type="inferred from homology"/>
<comment type="caution">
    <text evidence="3">The sequence shown here is derived from an EMBL/GenBank/DDBJ whole genome shotgun (WGS) entry which is preliminary data.</text>
</comment>
<evidence type="ECO:0000313" key="4">
    <source>
        <dbReference type="Proteomes" id="UP000177583"/>
    </source>
</evidence>
<dbReference type="Gene3D" id="3.10.129.10">
    <property type="entry name" value="Hotdog Thioesterase"/>
    <property type="match status" value="1"/>
</dbReference>
<dbReference type="PIRSF" id="PIRSF003230">
    <property type="entry name" value="YbgC"/>
    <property type="match status" value="1"/>
</dbReference>
<name>A0A1F6GX26_9PROT</name>
<dbReference type="PANTHER" id="PTHR31793">
    <property type="entry name" value="4-HYDROXYBENZOYL-COA THIOESTERASE FAMILY MEMBER"/>
    <property type="match status" value="1"/>
</dbReference>
<dbReference type="InterPro" id="IPR006684">
    <property type="entry name" value="YbgC/YbaW"/>
</dbReference>
<accession>A0A1F6GX26</accession>
<dbReference type="PANTHER" id="PTHR31793:SF27">
    <property type="entry name" value="NOVEL THIOESTERASE SUPERFAMILY DOMAIN AND SAPOSIN A-TYPE DOMAIN CONTAINING PROTEIN (0610012H03RIK)"/>
    <property type="match status" value="1"/>
</dbReference>
<dbReference type="Proteomes" id="UP000177583">
    <property type="component" value="Unassembled WGS sequence"/>
</dbReference>
<evidence type="ECO:0000313" key="3">
    <source>
        <dbReference type="EMBL" id="OGH02715.1"/>
    </source>
</evidence>
<organism evidence="3 4">
    <name type="scientific">Candidatus Lambdaproteobacteria bacterium RIFOXYD2_FULL_56_26</name>
    <dbReference type="NCBI Taxonomy" id="1817773"/>
    <lineage>
        <taxon>Bacteria</taxon>
        <taxon>Pseudomonadati</taxon>
        <taxon>Pseudomonadota</taxon>
        <taxon>Candidatus Lambdaproteobacteria</taxon>
    </lineage>
</organism>
<evidence type="ECO:0000256" key="1">
    <source>
        <dbReference type="ARBA" id="ARBA00005953"/>
    </source>
</evidence>
<keyword evidence="2" id="KW-0378">Hydrolase</keyword>
<dbReference type="SUPFAM" id="SSF54637">
    <property type="entry name" value="Thioesterase/thiol ester dehydrase-isomerase"/>
    <property type="match status" value="1"/>
</dbReference>
<gene>
    <name evidence="3" type="ORF">A2557_11505</name>
</gene>
<dbReference type="InterPro" id="IPR029069">
    <property type="entry name" value="HotDog_dom_sf"/>
</dbReference>
<dbReference type="GO" id="GO:0047617">
    <property type="term" value="F:fatty acyl-CoA hydrolase activity"/>
    <property type="evidence" value="ECO:0007669"/>
    <property type="project" value="TreeGrafter"/>
</dbReference>
<evidence type="ECO:0000256" key="2">
    <source>
        <dbReference type="ARBA" id="ARBA00022801"/>
    </source>
</evidence>
<dbReference type="CDD" id="cd00586">
    <property type="entry name" value="4HBT"/>
    <property type="match status" value="1"/>
</dbReference>
<protein>
    <recommendedName>
        <fullName evidence="5">Thioesterase domain-containing protein</fullName>
    </recommendedName>
</protein>
<dbReference type="Pfam" id="PF13279">
    <property type="entry name" value="4HBT_2"/>
    <property type="match status" value="1"/>
</dbReference>
<dbReference type="InterPro" id="IPR050563">
    <property type="entry name" value="4-hydroxybenzoyl-CoA_TE"/>
</dbReference>
<dbReference type="EMBL" id="MFNF01000021">
    <property type="protein sequence ID" value="OGH02715.1"/>
    <property type="molecule type" value="Genomic_DNA"/>
</dbReference>